<comment type="similarity">
    <text evidence="4 17">Belongs to the pyruvate kinase family.</text>
</comment>
<dbReference type="AlphaFoldDB" id="A0A0B2JSG3"/>
<evidence type="ECO:0000313" key="20">
    <source>
        <dbReference type="EMBL" id="KHM51245.1"/>
    </source>
</evidence>
<dbReference type="GO" id="GO:0030955">
    <property type="term" value="F:potassium ion binding"/>
    <property type="evidence" value="ECO:0007669"/>
    <property type="project" value="UniProtKB-UniRule"/>
</dbReference>
<evidence type="ECO:0000256" key="9">
    <source>
        <dbReference type="ARBA" id="ARBA00022741"/>
    </source>
</evidence>
<evidence type="ECO:0000256" key="6">
    <source>
        <dbReference type="ARBA" id="ARBA00018587"/>
    </source>
</evidence>
<dbReference type="InterPro" id="IPR040442">
    <property type="entry name" value="Pyrv_kinase-like_dom_sf"/>
</dbReference>
<keyword evidence="8" id="KW-0479">Metal-binding</keyword>
<dbReference type="InterPro" id="IPR015806">
    <property type="entry name" value="Pyrv_Knase_insert_dom_sf"/>
</dbReference>
<dbReference type="GO" id="GO:0004743">
    <property type="term" value="F:pyruvate kinase activity"/>
    <property type="evidence" value="ECO:0007669"/>
    <property type="project" value="UniProtKB-UniRule"/>
</dbReference>
<comment type="cofactor">
    <cofactor evidence="2">
        <name>K(+)</name>
        <dbReference type="ChEBI" id="CHEBI:29103"/>
    </cofactor>
</comment>
<comment type="caution">
    <text evidence="20">The sequence shown here is derived from an EMBL/GenBank/DDBJ whole genome shotgun (WGS) entry which is preliminary data.</text>
</comment>
<dbReference type="eggNOG" id="COG0469">
    <property type="taxonomic scope" value="Bacteria"/>
</dbReference>
<evidence type="ECO:0000256" key="15">
    <source>
        <dbReference type="ARBA" id="ARBA00023317"/>
    </source>
</evidence>
<dbReference type="FunFam" id="3.20.20.60:FF:000001">
    <property type="entry name" value="Pyruvate kinase"/>
    <property type="match status" value="1"/>
</dbReference>
<evidence type="ECO:0000256" key="12">
    <source>
        <dbReference type="ARBA" id="ARBA00022842"/>
    </source>
</evidence>
<evidence type="ECO:0000256" key="13">
    <source>
        <dbReference type="ARBA" id="ARBA00022958"/>
    </source>
</evidence>
<keyword evidence="21" id="KW-1185">Reference proteome</keyword>
<evidence type="ECO:0000256" key="17">
    <source>
        <dbReference type="RuleBase" id="RU000504"/>
    </source>
</evidence>
<proteinExistence type="inferred from homology"/>
<dbReference type="SUPFAM" id="SSF51621">
    <property type="entry name" value="Phosphoenolpyruvate/pyruvate domain"/>
    <property type="match status" value="1"/>
</dbReference>
<dbReference type="SUPFAM" id="SSF50800">
    <property type="entry name" value="PK beta-barrel domain-like"/>
    <property type="match status" value="1"/>
</dbReference>
<dbReference type="FunFam" id="2.40.33.10:FF:000001">
    <property type="entry name" value="Pyruvate kinase"/>
    <property type="match status" value="1"/>
</dbReference>
<dbReference type="STRING" id="82374.NZ47_11625"/>
<keyword evidence="13" id="KW-0630">Potassium</keyword>
<dbReference type="InterPro" id="IPR001697">
    <property type="entry name" value="Pyr_Knase"/>
</dbReference>
<dbReference type="Gene3D" id="3.20.20.60">
    <property type="entry name" value="Phosphoenolpyruvate-binding domains"/>
    <property type="match status" value="1"/>
</dbReference>
<dbReference type="Pfam" id="PF02887">
    <property type="entry name" value="PK_C"/>
    <property type="match status" value="1"/>
</dbReference>
<dbReference type="RefSeq" id="WP_039210920.1">
    <property type="nucleotide sequence ID" value="NZ_JSCE01000213.1"/>
</dbReference>
<evidence type="ECO:0000259" key="19">
    <source>
        <dbReference type="Pfam" id="PF02887"/>
    </source>
</evidence>
<evidence type="ECO:0000256" key="7">
    <source>
        <dbReference type="ARBA" id="ARBA00022679"/>
    </source>
</evidence>
<comment type="pathway">
    <text evidence="3 17">Carbohydrate degradation; glycolysis; pyruvate from D-glyceraldehyde 3-phosphate: step 5/5.</text>
</comment>
<evidence type="ECO:0000256" key="4">
    <source>
        <dbReference type="ARBA" id="ARBA00008663"/>
    </source>
</evidence>
<protein>
    <recommendedName>
        <fullName evidence="6 16">Pyruvate kinase</fullName>
        <ecNumber evidence="5 16">2.7.1.40</ecNumber>
    </recommendedName>
</protein>
<dbReference type="InterPro" id="IPR015795">
    <property type="entry name" value="Pyrv_Knase_C"/>
</dbReference>
<dbReference type="GO" id="GO:0016301">
    <property type="term" value="F:kinase activity"/>
    <property type="evidence" value="ECO:0007669"/>
    <property type="project" value="UniProtKB-KW"/>
</dbReference>
<keyword evidence="11" id="KW-0067">ATP-binding</keyword>
<evidence type="ECO:0000256" key="10">
    <source>
        <dbReference type="ARBA" id="ARBA00022777"/>
    </source>
</evidence>
<evidence type="ECO:0000256" key="2">
    <source>
        <dbReference type="ARBA" id="ARBA00001958"/>
    </source>
</evidence>
<evidence type="ECO:0000313" key="21">
    <source>
        <dbReference type="Proteomes" id="UP000030993"/>
    </source>
</evidence>
<organism evidence="20 21">
    <name type="scientific">Anaerovibrio lipolyticus</name>
    <dbReference type="NCBI Taxonomy" id="82374"/>
    <lineage>
        <taxon>Bacteria</taxon>
        <taxon>Bacillati</taxon>
        <taxon>Bacillota</taxon>
        <taxon>Negativicutes</taxon>
        <taxon>Selenomonadales</taxon>
        <taxon>Selenomonadaceae</taxon>
        <taxon>Anaerovibrio</taxon>
    </lineage>
</organism>
<dbReference type="Pfam" id="PF00224">
    <property type="entry name" value="PK"/>
    <property type="match status" value="1"/>
</dbReference>
<dbReference type="Proteomes" id="UP000030993">
    <property type="component" value="Unassembled WGS sequence"/>
</dbReference>
<evidence type="ECO:0000256" key="11">
    <source>
        <dbReference type="ARBA" id="ARBA00022840"/>
    </source>
</evidence>
<keyword evidence="15 20" id="KW-0670">Pyruvate</keyword>
<reference evidence="20 21" key="1">
    <citation type="journal article" date="2013" name="PLoS ONE">
        <title>Identification and characterization of three novel lipases belonging to families II and V from Anaerovibrio lipolyticus 5ST.</title>
        <authorList>
            <person name="Prive F."/>
            <person name="Kaderbhai N.N."/>
            <person name="Girdwood S."/>
            <person name="Worgan H.J."/>
            <person name="Pinloche E."/>
            <person name="Scollan N.D."/>
            <person name="Huws S.A."/>
            <person name="Newbold C.J."/>
        </authorList>
    </citation>
    <scope>NUCLEOTIDE SEQUENCE [LARGE SCALE GENOMIC DNA]</scope>
    <source>
        <strain evidence="20 21">5S</strain>
    </source>
</reference>
<accession>A0A0B2JSG3</accession>
<keyword evidence="12 17" id="KW-0460">Magnesium</keyword>
<feature type="domain" description="Pyruvate kinase barrel" evidence="18">
    <location>
        <begin position="3"/>
        <end position="323"/>
    </location>
</feature>
<gene>
    <name evidence="20" type="ORF">NZ47_11625</name>
</gene>
<dbReference type="GO" id="GO:0005524">
    <property type="term" value="F:ATP binding"/>
    <property type="evidence" value="ECO:0007669"/>
    <property type="project" value="UniProtKB-KW"/>
</dbReference>
<sequence>MFKKTKIVCTMGPTTDKPGVIEELMKNGMNCARFNFSHGDHAEQLGRIERVREAARHTDTIIPLLLDTKGPEMRLGSFKDGKVQLVKGNTFRLTQSDEPGDENGAPISYKNLYQEVKPGDTILLSDGLVGLKVKEIDGQDIVTEILNNGPMSTRKRVAVPGVAIGLPPISEQDEKDILFGIEHDMDFVAASFIQRASDVEAIRKLIKDNNGHMEIIAKIENLEGVKNIDAIIAAADGIMVARGDLGVEIPAEDVPVIQKDVIAKCNKAGKLVIVATQMLESMTSNPRPTRAEVSDVGNAVFDGTDAIMLSGETASGDYPVEAVQTMSTIAKRIEQSIHYENRFITKGMEHKKSITDAVAHSTVQLAYELDATAIITPTETGFTTQMVSKYRPQATIIAYASTSKVARQLNLRWGVQLVNGRIWDDEPDRTGASIAAALRSGLVNKGDIAVVTSGINMSKGNNTNKIQIRTID</sequence>
<dbReference type="InterPro" id="IPR015813">
    <property type="entry name" value="Pyrv/PenolPyrv_kinase-like_dom"/>
</dbReference>
<evidence type="ECO:0000256" key="8">
    <source>
        <dbReference type="ARBA" id="ARBA00022723"/>
    </source>
</evidence>
<keyword evidence="7 17" id="KW-0808">Transferase</keyword>
<dbReference type="PANTHER" id="PTHR11817">
    <property type="entry name" value="PYRUVATE KINASE"/>
    <property type="match status" value="1"/>
</dbReference>
<comment type="catalytic activity">
    <reaction evidence="17">
        <text>pyruvate + ATP = phosphoenolpyruvate + ADP + H(+)</text>
        <dbReference type="Rhea" id="RHEA:18157"/>
        <dbReference type="ChEBI" id="CHEBI:15361"/>
        <dbReference type="ChEBI" id="CHEBI:15378"/>
        <dbReference type="ChEBI" id="CHEBI:30616"/>
        <dbReference type="ChEBI" id="CHEBI:58702"/>
        <dbReference type="ChEBI" id="CHEBI:456216"/>
        <dbReference type="EC" id="2.7.1.40"/>
    </reaction>
</comment>
<dbReference type="NCBIfam" id="NF004978">
    <property type="entry name" value="PRK06354.1"/>
    <property type="match status" value="1"/>
</dbReference>
<feature type="domain" description="Pyruvate kinase C-terminal" evidence="19">
    <location>
        <begin position="356"/>
        <end position="468"/>
    </location>
</feature>
<evidence type="ECO:0000256" key="3">
    <source>
        <dbReference type="ARBA" id="ARBA00004997"/>
    </source>
</evidence>
<dbReference type="InterPro" id="IPR015793">
    <property type="entry name" value="Pyrv_Knase_brl"/>
</dbReference>
<keyword evidence="9" id="KW-0547">Nucleotide-binding</keyword>
<evidence type="ECO:0000256" key="1">
    <source>
        <dbReference type="ARBA" id="ARBA00001946"/>
    </source>
</evidence>
<name>A0A0B2JSG3_9FIRM</name>
<evidence type="ECO:0000259" key="18">
    <source>
        <dbReference type="Pfam" id="PF00224"/>
    </source>
</evidence>
<keyword evidence="14 17" id="KW-0324">Glycolysis</keyword>
<evidence type="ECO:0000256" key="14">
    <source>
        <dbReference type="ARBA" id="ARBA00023152"/>
    </source>
</evidence>
<dbReference type="InterPro" id="IPR011037">
    <property type="entry name" value="Pyrv_Knase-like_insert_dom_sf"/>
</dbReference>
<dbReference type="GO" id="GO:0006950">
    <property type="term" value="P:response to stress"/>
    <property type="evidence" value="ECO:0007669"/>
    <property type="project" value="UniProtKB-ARBA"/>
</dbReference>
<dbReference type="GO" id="GO:0000287">
    <property type="term" value="F:magnesium ion binding"/>
    <property type="evidence" value="ECO:0007669"/>
    <property type="project" value="UniProtKB-UniRule"/>
</dbReference>
<comment type="cofactor">
    <cofactor evidence="1">
        <name>Mg(2+)</name>
        <dbReference type="ChEBI" id="CHEBI:18420"/>
    </cofactor>
</comment>
<dbReference type="EC" id="2.7.1.40" evidence="5 16"/>
<dbReference type="EMBL" id="JSCE01000213">
    <property type="protein sequence ID" value="KHM51245.1"/>
    <property type="molecule type" value="Genomic_DNA"/>
</dbReference>
<keyword evidence="10 17" id="KW-0418">Kinase</keyword>
<evidence type="ECO:0000256" key="5">
    <source>
        <dbReference type="ARBA" id="ARBA00012142"/>
    </source>
</evidence>
<dbReference type="Gene3D" id="2.40.33.10">
    <property type="entry name" value="PK beta-barrel domain-like"/>
    <property type="match status" value="1"/>
</dbReference>
<dbReference type="SUPFAM" id="SSF52935">
    <property type="entry name" value="PK C-terminal domain-like"/>
    <property type="match status" value="1"/>
</dbReference>
<dbReference type="InterPro" id="IPR036918">
    <property type="entry name" value="Pyrv_Knase_C_sf"/>
</dbReference>
<dbReference type="NCBIfam" id="NF004491">
    <property type="entry name" value="PRK05826.1"/>
    <property type="match status" value="1"/>
</dbReference>
<dbReference type="Gene3D" id="3.40.1380.20">
    <property type="entry name" value="Pyruvate kinase, C-terminal domain"/>
    <property type="match status" value="1"/>
</dbReference>
<dbReference type="PRINTS" id="PR01050">
    <property type="entry name" value="PYRUVTKNASE"/>
</dbReference>
<evidence type="ECO:0000256" key="16">
    <source>
        <dbReference type="NCBIfam" id="TIGR01064"/>
    </source>
</evidence>
<dbReference type="UniPathway" id="UPA00109">
    <property type="reaction ID" value="UER00188"/>
</dbReference>
<dbReference type="NCBIfam" id="TIGR01064">
    <property type="entry name" value="pyruv_kin"/>
    <property type="match status" value="1"/>
</dbReference>